<evidence type="ECO:0000256" key="3">
    <source>
        <dbReference type="ARBA" id="ARBA00022448"/>
    </source>
</evidence>
<protein>
    <recommendedName>
        <fullName evidence="12">t-SNARE coiled-coil homology domain-containing protein</fullName>
    </recommendedName>
</protein>
<gene>
    <name evidence="13" type="ORF">V5O48_011205</name>
</gene>
<keyword evidence="8 11" id="KW-0472">Membrane</keyword>
<evidence type="ECO:0000313" key="14">
    <source>
        <dbReference type="Proteomes" id="UP001465976"/>
    </source>
</evidence>
<feature type="compositionally biased region" description="Polar residues" evidence="10">
    <location>
        <begin position="223"/>
        <end position="237"/>
    </location>
</feature>
<feature type="compositionally biased region" description="Basic and acidic residues" evidence="10">
    <location>
        <begin position="208"/>
        <end position="222"/>
    </location>
</feature>
<evidence type="ECO:0000256" key="6">
    <source>
        <dbReference type="ARBA" id="ARBA00022989"/>
    </source>
</evidence>
<feature type="region of interest" description="Disordered" evidence="10">
    <location>
        <begin position="1"/>
        <end position="42"/>
    </location>
</feature>
<evidence type="ECO:0000256" key="1">
    <source>
        <dbReference type="ARBA" id="ARBA00004211"/>
    </source>
</evidence>
<evidence type="ECO:0000256" key="4">
    <source>
        <dbReference type="ARBA" id="ARBA00022692"/>
    </source>
</evidence>
<evidence type="ECO:0000256" key="9">
    <source>
        <dbReference type="SAM" id="Coils"/>
    </source>
</evidence>
<evidence type="ECO:0000256" key="8">
    <source>
        <dbReference type="ARBA" id="ARBA00023136"/>
    </source>
</evidence>
<evidence type="ECO:0000256" key="7">
    <source>
        <dbReference type="ARBA" id="ARBA00023054"/>
    </source>
</evidence>
<keyword evidence="4 11" id="KW-0812">Transmembrane</keyword>
<dbReference type="PANTHER" id="PTHR15959">
    <property type="entry name" value="SYNTAXIN-18"/>
    <property type="match status" value="1"/>
</dbReference>
<evidence type="ECO:0000256" key="2">
    <source>
        <dbReference type="ARBA" id="ARBA00009063"/>
    </source>
</evidence>
<feature type="region of interest" description="Disordered" evidence="10">
    <location>
        <begin position="206"/>
        <end position="253"/>
    </location>
</feature>
<evidence type="ECO:0000256" key="5">
    <source>
        <dbReference type="ARBA" id="ARBA00022927"/>
    </source>
</evidence>
<feature type="compositionally biased region" description="Basic and acidic residues" evidence="10">
    <location>
        <begin position="1"/>
        <end position="23"/>
    </location>
</feature>
<keyword evidence="7 9" id="KW-0175">Coiled coil</keyword>
<feature type="transmembrane region" description="Helical" evidence="11">
    <location>
        <begin position="385"/>
        <end position="403"/>
    </location>
</feature>
<dbReference type="Proteomes" id="UP001465976">
    <property type="component" value="Unassembled WGS sequence"/>
</dbReference>
<dbReference type="PANTHER" id="PTHR15959:SF0">
    <property type="entry name" value="SYNTAXIN-18"/>
    <property type="match status" value="1"/>
</dbReference>
<proteinExistence type="inferred from homology"/>
<dbReference type="PROSITE" id="PS50192">
    <property type="entry name" value="T_SNARE"/>
    <property type="match status" value="1"/>
</dbReference>
<evidence type="ECO:0000256" key="10">
    <source>
        <dbReference type="SAM" id="MobiDB-lite"/>
    </source>
</evidence>
<reference evidence="13 14" key="1">
    <citation type="submission" date="2024-02" db="EMBL/GenBank/DDBJ databases">
        <title>A draft genome for the cacao thread blight pathogen Marasmius crinis-equi.</title>
        <authorList>
            <person name="Cohen S.P."/>
            <person name="Baruah I.K."/>
            <person name="Amoako-Attah I."/>
            <person name="Bukari Y."/>
            <person name="Meinhardt L.W."/>
            <person name="Bailey B.A."/>
        </authorList>
    </citation>
    <scope>NUCLEOTIDE SEQUENCE [LARGE SCALE GENOMIC DNA]</scope>
    <source>
        <strain evidence="13 14">GH-76</strain>
    </source>
</reference>
<comment type="similarity">
    <text evidence="2">Belongs to the syntaxin family.</text>
</comment>
<feature type="region of interest" description="Disordered" evidence="10">
    <location>
        <begin position="265"/>
        <end position="295"/>
    </location>
</feature>
<dbReference type="InterPro" id="IPR000727">
    <property type="entry name" value="T_SNARE_dom"/>
</dbReference>
<accession>A0ABR3F6A3</accession>
<feature type="compositionally biased region" description="Polar residues" evidence="10">
    <location>
        <begin position="273"/>
        <end position="282"/>
    </location>
</feature>
<keyword evidence="6 11" id="KW-1133">Transmembrane helix</keyword>
<evidence type="ECO:0000256" key="11">
    <source>
        <dbReference type="SAM" id="Phobius"/>
    </source>
</evidence>
<organism evidence="13 14">
    <name type="scientific">Marasmius crinis-equi</name>
    <dbReference type="NCBI Taxonomy" id="585013"/>
    <lineage>
        <taxon>Eukaryota</taxon>
        <taxon>Fungi</taxon>
        <taxon>Dikarya</taxon>
        <taxon>Basidiomycota</taxon>
        <taxon>Agaricomycotina</taxon>
        <taxon>Agaricomycetes</taxon>
        <taxon>Agaricomycetidae</taxon>
        <taxon>Agaricales</taxon>
        <taxon>Marasmiineae</taxon>
        <taxon>Marasmiaceae</taxon>
        <taxon>Marasmius</taxon>
    </lineage>
</organism>
<evidence type="ECO:0000313" key="13">
    <source>
        <dbReference type="EMBL" id="KAL0570762.1"/>
    </source>
</evidence>
<comment type="subcellular location">
    <subcellularLocation>
        <location evidence="1">Membrane</location>
        <topology evidence="1">Single-pass type IV membrane protein</topology>
    </subcellularLocation>
</comment>
<feature type="domain" description="T-SNARE coiled-coil homology" evidence="12">
    <location>
        <begin position="314"/>
        <end position="376"/>
    </location>
</feature>
<keyword evidence="5" id="KW-0653">Protein transport</keyword>
<keyword evidence="3" id="KW-0813">Transport</keyword>
<name>A0ABR3F6A3_9AGAR</name>
<feature type="coiled-coil region" evidence="9">
    <location>
        <begin position="296"/>
        <end position="330"/>
    </location>
</feature>
<comment type="caution">
    <text evidence="13">The sequence shown here is derived from an EMBL/GenBank/DDBJ whole genome shotgun (WGS) entry which is preliminary data.</text>
</comment>
<dbReference type="Gene3D" id="1.20.5.110">
    <property type="match status" value="1"/>
</dbReference>
<sequence>MAISNRTKDFSEVVRQKKGDNPRARPRPRRTTSSSNDDEAQFGKNYMSEAYKIVSGQGELNGDPDVDVDQLNHITDLTKMLSAIRKPYLNVDSRPLHFGSTSRTLDLSGGAKSWADVKQLSNQERDEIDLQARVILSRCADRVKEMEALEKRRVEILASKTNPLTRFLPARLRQDDASLTNKSVAAHHASVTWYLNRRLAEASQAQKEMQEERVKRQLERSRTLGSGATFEAQNFSTTDRRSQTSSGGGSGSWLGDASSSIIAATIGAPSPSDNYTSTQPSFSELDIPSDDDDDDLELSASQIQQFETENANLLRNVQDKLEAVQQAESRLLEISALQAELITHLTAQTELSDQLYEDAIATTSTVEKGNEQLREAKRRTKDSRLFILVFLIGASVSLLFLHYY</sequence>
<evidence type="ECO:0000259" key="12">
    <source>
        <dbReference type="PROSITE" id="PS50192"/>
    </source>
</evidence>
<dbReference type="EMBL" id="JBAHYK010000879">
    <property type="protein sequence ID" value="KAL0570762.1"/>
    <property type="molecule type" value="Genomic_DNA"/>
</dbReference>
<keyword evidence="14" id="KW-1185">Reference proteome</keyword>